<dbReference type="InterPro" id="IPR013656">
    <property type="entry name" value="PAS_4"/>
</dbReference>
<dbReference type="InterPro" id="IPR029787">
    <property type="entry name" value="Nucleotide_cyclase"/>
</dbReference>
<evidence type="ECO:0000313" key="6">
    <source>
        <dbReference type="Proteomes" id="UP000190044"/>
    </source>
</evidence>
<dbReference type="Pfam" id="PF00990">
    <property type="entry name" value="GGDEF"/>
    <property type="match status" value="1"/>
</dbReference>
<protein>
    <submittedName>
        <fullName evidence="5">Diguanylate cyclase/phosphodiesterase with PAS/PAC sensor(S)</fullName>
    </submittedName>
</protein>
<dbReference type="InterPro" id="IPR001633">
    <property type="entry name" value="EAL_dom"/>
</dbReference>
<dbReference type="EMBL" id="FUYP01000006">
    <property type="protein sequence ID" value="SKB44098.1"/>
    <property type="molecule type" value="Genomic_DNA"/>
</dbReference>
<feature type="transmembrane region" description="Helical" evidence="1">
    <location>
        <begin position="195"/>
        <end position="222"/>
    </location>
</feature>
<organism evidence="5 6">
    <name type="scientific">Sphingopyxis flava</name>
    <dbReference type="NCBI Taxonomy" id="1507287"/>
    <lineage>
        <taxon>Bacteria</taxon>
        <taxon>Pseudomonadati</taxon>
        <taxon>Pseudomonadota</taxon>
        <taxon>Alphaproteobacteria</taxon>
        <taxon>Sphingomonadales</taxon>
        <taxon>Sphingomonadaceae</taxon>
        <taxon>Sphingopyxis</taxon>
    </lineage>
</organism>
<evidence type="ECO:0000259" key="2">
    <source>
        <dbReference type="PROSITE" id="PS50113"/>
    </source>
</evidence>
<feature type="domain" description="PAC" evidence="2">
    <location>
        <begin position="320"/>
        <end position="373"/>
    </location>
</feature>
<dbReference type="SMART" id="SM00267">
    <property type="entry name" value="GGDEF"/>
    <property type="match status" value="1"/>
</dbReference>
<dbReference type="Pfam" id="PF07238">
    <property type="entry name" value="PilZ"/>
    <property type="match status" value="1"/>
</dbReference>
<dbReference type="InterPro" id="IPR009875">
    <property type="entry name" value="PilZ_domain"/>
</dbReference>
<dbReference type="PROSITE" id="PS50113">
    <property type="entry name" value="PAC"/>
    <property type="match status" value="1"/>
</dbReference>
<dbReference type="AlphaFoldDB" id="A0A1T5BA05"/>
<dbReference type="InterPro" id="IPR035965">
    <property type="entry name" value="PAS-like_dom_sf"/>
</dbReference>
<dbReference type="InterPro" id="IPR052155">
    <property type="entry name" value="Biofilm_reg_signaling"/>
</dbReference>
<evidence type="ECO:0000256" key="1">
    <source>
        <dbReference type="SAM" id="Phobius"/>
    </source>
</evidence>
<feature type="transmembrane region" description="Helical" evidence="1">
    <location>
        <begin position="160"/>
        <end position="183"/>
    </location>
</feature>
<dbReference type="PANTHER" id="PTHR44757">
    <property type="entry name" value="DIGUANYLATE CYCLASE DGCP"/>
    <property type="match status" value="1"/>
</dbReference>
<feature type="transmembrane region" description="Helical" evidence="1">
    <location>
        <begin position="92"/>
        <end position="112"/>
    </location>
</feature>
<dbReference type="CDD" id="cd01949">
    <property type="entry name" value="GGDEF"/>
    <property type="match status" value="1"/>
</dbReference>
<dbReference type="InterPro" id="IPR000700">
    <property type="entry name" value="PAS-assoc_C"/>
</dbReference>
<dbReference type="Proteomes" id="UP000190044">
    <property type="component" value="Unassembled WGS sequence"/>
</dbReference>
<feature type="transmembrane region" description="Helical" evidence="1">
    <location>
        <begin position="65"/>
        <end position="86"/>
    </location>
</feature>
<feature type="domain" description="EAL" evidence="3">
    <location>
        <begin position="547"/>
        <end position="798"/>
    </location>
</feature>
<dbReference type="SUPFAM" id="SSF141868">
    <property type="entry name" value="EAL domain-like"/>
    <property type="match status" value="1"/>
</dbReference>
<keyword evidence="1" id="KW-0472">Membrane</keyword>
<dbReference type="PROSITE" id="PS50883">
    <property type="entry name" value="EAL"/>
    <property type="match status" value="1"/>
</dbReference>
<dbReference type="Gene3D" id="3.20.20.450">
    <property type="entry name" value="EAL domain"/>
    <property type="match status" value="1"/>
</dbReference>
<dbReference type="CDD" id="cd01948">
    <property type="entry name" value="EAL"/>
    <property type="match status" value="1"/>
</dbReference>
<dbReference type="SUPFAM" id="SSF55073">
    <property type="entry name" value="Nucleotide cyclase"/>
    <property type="match status" value="1"/>
</dbReference>
<name>A0A1T5BA05_9SPHN</name>
<dbReference type="Gene3D" id="3.30.70.270">
    <property type="match status" value="1"/>
</dbReference>
<dbReference type="NCBIfam" id="TIGR00254">
    <property type="entry name" value="GGDEF"/>
    <property type="match status" value="1"/>
</dbReference>
<reference evidence="6" key="1">
    <citation type="submission" date="2017-02" db="EMBL/GenBank/DDBJ databases">
        <authorList>
            <person name="Varghese N."/>
            <person name="Submissions S."/>
        </authorList>
    </citation>
    <scope>NUCLEOTIDE SEQUENCE [LARGE SCALE GENOMIC DNA]</scope>
    <source>
        <strain evidence="6">R11H</strain>
    </source>
</reference>
<dbReference type="Pfam" id="PF08448">
    <property type="entry name" value="PAS_4"/>
    <property type="match status" value="1"/>
</dbReference>
<keyword evidence="1" id="KW-1133">Transmembrane helix</keyword>
<dbReference type="Pfam" id="PF00563">
    <property type="entry name" value="EAL"/>
    <property type="match status" value="1"/>
</dbReference>
<dbReference type="PANTHER" id="PTHR44757:SF2">
    <property type="entry name" value="BIOFILM ARCHITECTURE MAINTENANCE PROTEIN MBAA"/>
    <property type="match status" value="1"/>
</dbReference>
<feature type="transmembrane region" description="Helical" evidence="1">
    <location>
        <begin position="133"/>
        <end position="154"/>
    </location>
</feature>
<accession>A0A1T5BA05</accession>
<dbReference type="NCBIfam" id="TIGR00229">
    <property type="entry name" value="sensory_box"/>
    <property type="match status" value="1"/>
</dbReference>
<dbReference type="InterPro" id="IPR000014">
    <property type="entry name" value="PAS"/>
</dbReference>
<keyword evidence="1" id="KW-0812">Transmembrane</keyword>
<dbReference type="Gene3D" id="3.30.450.20">
    <property type="entry name" value="PAS domain"/>
    <property type="match status" value="1"/>
</dbReference>
<dbReference type="InterPro" id="IPR043128">
    <property type="entry name" value="Rev_trsase/Diguanyl_cyclase"/>
</dbReference>
<dbReference type="InterPro" id="IPR000160">
    <property type="entry name" value="GGDEF_dom"/>
</dbReference>
<gene>
    <name evidence="5" type="ORF">SAMN06295937_100636</name>
</gene>
<dbReference type="SMART" id="SM00052">
    <property type="entry name" value="EAL"/>
    <property type="match status" value="1"/>
</dbReference>
<evidence type="ECO:0000259" key="3">
    <source>
        <dbReference type="PROSITE" id="PS50883"/>
    </source>
</evidence>
<dbReference type="SUPFAM" id="SSF55785">
    <property type="entry name" value="PYP-like sensor domain (PAS domain)"/>
    <property type="match status" value="1"/>
</dbReference>
<evidence type="ECO:0000259" key="4">
    <source>
        <dbReference type="PROSITE" id="PS50887"/>
    </source>
</evidence>
<proteinExistence type="predicted"/>
<evidence type="ECO:0000313" key="5">
    <source>
        <dbReference type="EMBL" id="SKB44098.1"/>
    </source>
</evidence>
<dbReference type="PROSITE" id="PS50887">
    <property type="entry name" value="GGDEF"/>
    <property type="match status" value="1"/>
</dbReference>
<keyword evidence="6" id="KW-1185">Reference proteome</keyword>
<dbReference type="CDD" id="cd00130">
    <property type="entry name" value="PAS"/>
    <property type="match status" value="1"/>
</dbReference>
<dbReference type="InterPro" id="IPR035919">
    <property type="entry name" value="EAL_sf"/>
</dbReference>
<dbReference type="SUPFAM" id="SSF141371">
    <property type="entry name" value="PilZ domain-like"/>
    <property type="match status" value="1"/>
</dbReference>
<sequence>MIFPFGIRIWKPLSDSCATVSNQQDKEDLASKRSIVRPIALTASLDESLLDSPGFVARLSRTAQLWHYVFIARALALFAFAFFPGVEGFLDHAALWLAMAAGLGCDLLLTILGQMSRKRRSLSPRRLRAASALAMALVGLGTLLTSSAMFAVTAVPDGSFYFDAFTAILFGAILIAASASAIARPAFFTFAGGAAFGGAIGVASWPFAVAGMVFLGLLIVMVREDMRHQRRAKRAERLAVSEQQRAMNLVRDFERAGRGWFWETDRYGQLVYISPTIAAKLGRPLGELLGRPFTEIIRKRISNDESEERTLGFSLSSRTPFNDLTVQAAVPGEERWWSISGHPISNEFGHFFGFRGSGTDLTEKKRSEREINQLARYDTLTGLANRLHITELLERALKNHMGQPQPCALLLLDLDRFKAVNDTLGHPVGDQLLQQAAGRLTQIIGDKGQVGRLGGDEFQIVLPHINQPEKLASIANAIILSLAKPFAIEGEQVRIGSSVGIAVADGEAVSAAALVRNADLALYAAKDAGRGVYRFYADAMHNQASERKAIEDALRDALAKEELKLLYQPIVDIARERITGFEALIRWQRGDGEAVSPSKFIPIAEESNLIVPIGEWIIRTACDTIAQLGPGYRVAVNVSPRQFANDRLPATLMSALSASGIAPAQLELEITEGVFLDESPENLEMFQRLKRTGVRLALDDFGTGYSALGYLKKAPFDKIKIDQSFVLGAADKNSMNAAIISSIVGLASALRMETTAEGVETHDDLALVRRLGCSHVQGYIYGKPMDRDEMLALLRGSDGQVVAQGYQSARAPRRHILRAINVLSGGYRYEAIVRNISSGGALIEGLWNVPPGTALTLEFAPGMRLGAEARWSHDNRVGVRFADTVEIEALIGLAGQAKSSAPRPRTYRAA</sequence>
<feature type="domain" description="GGDEF" evidence="4">
    <location>
        <begin position="405"/>
        <end position="538"/>
    </location>
</feature>
<dbReference type="GO" id="GO:0035438">
    <property type="term" value="F:cyclic-di-GMP binding"/>
    <property type="evidence" value="ECO:0007669"/>
    <property type="project" value="InterPro"/>
</dbReference>